<reference evidence="3 4" key="1">
    <citation type="submission" date="2015-07" db="EMBL/GenBank/DDBJ databases">
        <title>Draft Genome Sequence of Malassezia furfur CBS1878 and Malassezia pachydermatis CBS1879.</title>
        <authorList>
            <person name="Triana S."/>
            <person name="Ohm R."/>
            <person name="Gonzalez A."/>
            <person name="DeCock H."/>
            <person name="Restrepo S."/>
            <person name="Celis A."/>
        </authorList>
    </citation>
    <scope>NUCLEOTIDE SEQUENCE [LARGE SCALE GENOMIC DNA]</scope>
    <source>
        <strain evidence="3 4">CBS 1879</strain>
    </source>
</reference>
<proteinExistence type="inferred from homology"/>
<dbReference type="Pfam" id="PF10521">
    <property type="entry name" value="Tti2"/>
    <property type="match status" value="1"/>
</dbReference>
<dbReference type="RefSeq" id="XP_017993597.1">
    <property type="nucleotide sequence ID" value="XM_018138149.1"/>
</dbReference>
<dbReference type="GO" id="GO:0110078">
    <property type="term" value="C:TTT Hsp90 cochaperone complex"/>
    <property type="evidence" value="ECO:0007669"/>
    <property type="project" value="InterPro"/>
</dbReference>
<gene>
    <name evidence="3" type="ORF">Malapachy_3687</name>
</gene>
<dbReference type="AlphaFoldDB" id="A0A0M9VQV6"/>
<dbReference type="EMBL" id="LGAV01000001">
    <property type="protein sequence ID" value="KOS15965.1"/>
    <property type="molecule type" value="Genomic_DNA"/>
</dbReference>
<keyword evidence="4" id="KW-1185">Reference proteome</keyword>
<protein>
    <submittedName>
        <fullName evidence="3">Uncharacterized protein</fullName>
    </submittedName>
</protein>
<accession>A0A0M9VQV6</accession>
<dbReference type="Proteomes" id="UP000037751">
    <property type="component" value="Unassembled WGS sequence"/>
</dbReference>
<keyword evidence="2" id="KW-0732">Signal</keyword>
<evidence type="ECO:0000313" key="4">
    <source>
        <dbReference type="Proteomes" id="UP000037751"/>
    </source>
</evidence>
<dbReference type="STRING" id="77020.A0A0M9VQV6"/>
<organism evidence="3 4">
    <name type="scientific">Malassezia pachydermatis</name>
    <dbReference type="NCBI Taxonomy" id="77020"/>
    <lineage>
        <taxon>Eukaryota</taxon>
        <taxon>Fungi</taxon>
        <taxon>Dikarya</taxon>
        <taxon>Basidiomycota</taxon>
        <taxon>Ustilaginomycotina</taxon>
        <taxon>Malasseziomycetes</taxon>
        <taxon>Malasseziales</taxon>
        <taxon>Malasseziaceae</taxon>
        <taxon>Malassezia</taxon>
    </lineage>
</organism>
<evidence type="ECO:0000313" key="3">
    <source>
        <dbReference type="EMBL" id="KOS15965.1"/>
    </source>
</evidence>
<dbReference type="InterPro" id="IPR018870">
    <property type="entry name" value="Tti2"/>
</dbReference>
<dbReference type="VEuPathDB" id="FungiDB:Malapachy_3687"/>
<feature type="signal peptide" evidence="2">
    <location>
        <begin position="1"/>
        <end position="23"/>
    </location>
</feature>
<comment type="caution">
    <text evidence="3">The sequence shown here is derived from an EMBL/GenBank/DDBJ whole genome shotgun (WGS) entry which is preliminary data.</text>
</comment>
<name>A0A0M9VQV6_9BASI</name>
<sequence>MASSASPVAALAQLVLAPPSASALEECALACFDEIEATPTAWDTAEVVVAVAKFVPVWTLSSIGAYPLTPWIDVRRVQEPWMSSSRTARRAQALLDTLPVTPDVCMAILTDYLRPLFQRGHARVHSETGRAIHARTSAGAGAAAWDDTMPAWQSTALDGHGRLPLGCVYVLGWILTHLQEAPMSVWDRAWPLVLPPTMVLLDAPSVPTKIQGACVARLVWRCAPSALLHRTGVASLLRETLTSMLSFMSEPTYGPPLFSAVLDAQLASLSSQPSDAQYEQVVGLLSHGVFTALSYCAPASASVHVLAPSAPDHTSTLHHARLQQVLAGTALTWASVLYTRLGEASLRFWHAHMDWAVAWLEHAFQACTPPFPFRGLPRRPVSEMVDDLVEQGTLRERDATPDEAWDDAAAALLASVCACLEATCTLVDIAVHAPASTSSPPWPAYAPGLATWGPRLVSASCMCLVRWRDLHVTQPPSIVAQGETLCAHLQSLVRTLSASPVPAIAESIQALAKVVPAQVAYLTAAPSAT</sequence>
<feature type="chain" id="PRO_5005839315" evidence="2">
    <location>
        <begin position="24"/>
        <end position="529"/>
    </location>
</feature>
<comment type="similarity">
    <text evidence="1">Belongs to the TTI2 family.</text>
</comment>
<dbReference type="GeneID" id="28730025"/>
<dbReference type="OrthoDB" id="6417021at2759"/>
<evidence type="ECO:0000256" key="2">
    <source>
        <dbReference type="SAM" id="SignalP"/>
    </source>
</evidence>
<evidence type="ECO:0000256" key="1">
    <source>
        <dbReference type="ARBA" id="ARBA00034736"/>
    </source>
</evidence>